<evidence type="ECO:0000256" key="2">
    <source>
        <dbReference type="ARBA" id="ARBA00011738"/>
    </source>
</evidence>
<name>A0A099L290_COLPS</name>
<dbReference type="FunFam" id="3.90.950.10:FF:000001">
    <property type="entry name" value="dITP/XTP pyrophosphatase"/>
    <property type="match status" value="1"/>
</dbReference>
<comment type="subunit">
    <text evidence="2 10">Homodimer.</text>
</comment>
<evidence type="ECO:0000256" key="10">
    <source>
        <dbReference type="HAMAP-Rule" id="MF_01405"/>
    </source>
</evidence>
<dbReference type="GO" id="GO:0017111">
    <property type="term" value="F:ribonucleoside triphosphate phosphatase activity"/>
    <property type="evidence" value="ECO:0007669"/>
    <property type="project" value="InterPro"/>
</dbReference>
<comment type="catalytic activity">
    <reaction evidence="8 10">
        <text>dITP + H2O = dIMP + diphosphate + H(+)</text>
        <dbReference type="Rhea" id="RHEA:28342"/>
        <dbReference type="ChEBI" id="CHEBI:15377"/>
        <dbReference type="ChEBI" id="CHEBI:15378"/>
        <dbReference type="ChEBI" id="CHEBI:33019"/>
        <dbReference type="ChEBI" id="CHEBI:61194"/>
        <dbReference type="ChEBI" id="CHEBI:61382"/>
        <dbReference type="EC" id="3.6.1.66"/>
    </reaction>
</comment>
<dbReference type="GO" id="GO:0036222">
    <property type="term" value="F:XTP diphosphatase activity"/>
    <property type="evidence" value="ECO:0007669"/>
    <property type="project" value="UniProtKB-UniRule"/>
</dbReference>
<dbReference type="GO" id="GO:0009146">
    <property type="term" value="P:purine nucleoside triphosphate catabolic process"/>
    <property type="evidence" value="ECO:0007669"/>
    <property type="project" value="UniProtKB-UniRule"/>
</dbReference>
<comment type="cofactor">
    <cofactor evidence="10">
        <name>Mg(2+)</name>
        <dbReference type="ChEBI" id="CHEBI:18420"/>
    </cofactor>
    <text evidence="10">Binds 1 Mg(2+) ion per subunit.</text>
</comment>
<proteinExistence type="inferred from homology"/>
<dbReference type="EMBL" id="JQEC01000011">
    <property type="protein sequence ID" value="KGJ96262.1"/>
    <property type="molecule type" value="Genomic_DNA"/>
</dbReference>
<feature type="active site" description="Proton acceptor" evidence="10">
    <location>
        <position position="69"/>
    </location>
</feature>
<dbReference type="PANTHER" id="PTHR11067:SF9">
    <property type="entry name" value="INOSINE TRIPHOSPHATE PYROPHOSPHATASE"/>
    <property type="match status" value="1"/>
</dbReference>
<comment type="catalytic activity">
    <reaction evidence="9 10">
        <text>XTP + H2O = XMP + diphosphate + H(+)</text>
        <dbReference type="Rhea" id="RHEA:28610"/>
        <dbReference type="ChEBI" id="CHEBI:15377"/>
        <dbReference type="ChEBI" id="CHEBI:15378"/>
        <dbReference type="ChEBI" id="CHEBI:33019"/>
        <dbReference type="ChEBI" id="CHEBI:57464"/>
        <dbReference type="ChEBI" id="CHEBI:61314"/>
        <dbReference type="EC" id="3.6.1.66"/>
    </reaction>
</comment>
<evidence type="ECO:0000313" key="13">
    <source>
        <dbReference type="Proteomes" id="UP000029868"/>
    </source>
</evidence>
<dbReference type="HAMAP" id="MF_01405">
    <property type="entry name" value="Non_canon_purine_NTPase"/>
    <property type="match status" value="1"/>
</dbReference>
<feature type="binding site" evidence="10">
    <location>
        <position position="70"/>
    </location>
    <ligand>
        <name>substrate</name>
    </ligand>
</feature>
<feature type="binding site" evidence="10">
    <location>
        <position position="181"/>
    </location>
    <ligand>
        <name>substrate</name>
    </ligand>
</feature>
<keyword evidence="4 10" id="KW-0547">Nucleotide-binding</keyword>
<comment type="caution">
    <text evidence="10">Lacks conserved residue(s) required for the propagation of feature annotation.</text>
</comment>
<dbReference type="Proteomes" id="UP000029868">
    <property type="component" value="Unassembled WGS sequence"/>
</dbReference>
<evidence type="ECO:0000256" key="11">
    <source>
        <dbReference type="RuleBase" id="RU003781"/>
    </source>
</evidence>
<dbReference type="InterPro" id="IPR029001">
    <property type="entry name" value="ITPase-like_fam"/>
</dbReference>
<dbReference type="SUPFAM" id="SSF52972">
    <property type="entry name" value="ITPase-like"/>
    <property type="match status" value="1"/>
</dbReference>
<dbReference type="GO" id="GO:0000166">
    <property type="term" value="F:nucleotide binding"/>
    <property type="evidence" value="ECO:0007669"/>
    <property type="project" value="UniProtKB-KW"/>
</dbReference>
<reference evidence="12 13" key="1">
    <citation type="submission" date="2014-08" db="EMBL/GenBank/DDBJ databases">
        <title>Genomic and Phenotypic Diversity of Colwellia psychrerythraea strains from Disparate Marine Basins.</title>
        <authorList>
            <person name="Techtmann S.M."/>
            <person name="Stelling S.C."/>
            <person name="Utturkar S.M."/>
            <person name="Alshibli N."/>
            <person name="Harris A."/>
            <person name="Brown S.D."/>
            <person name="Hazen T.C."/>
        </authorList>
    </citation>
    <scope>NUCLEOTIDE SEQUENCE [LARGE SCALE GENOMIC DNA]</scope>
    <source>
        <strain evidence="12 13">GAB14E</strain>
    </source>
</reference>
<evidence type="ECO:0000313" key="12">
    <source>
        <dbReference type="EMBL" id="KGJ96262.1"/>
    </source>
</evidence>
<gene>
    <name evidence="12" type="ORF">GAB14E_0209</name>
</gene>
<evidence type="ECO:0000256" key="9">
    <source>
        <dbReference type="ARBA" id="ARBA00052017"/>
    </source>
</evidence>
<feature type="binding site" evidence="10">
    <location>
        <begin position="158"/>
        <end position="161"/>
    </location>
    <ligand>
        <name>substrate</name>
    </ligand>
</feature>
<dbReference type="OrthoDB" id="9807456at2"/>
<evidence type="ECO:0000256" key="5">
    <source>
        <dbReference type="ARBA" id="ARBA00022801"/>
    </source>
</evidence>
<dbReference type="NCBIfam" id="TIGR00042">
    <property type="entry name" value="RdgB/HAM1 family non-canonical purine NTP pyrophosphatase"/>
    <property type="match status" value="1"/>
</dbReference>
<dbReference type="PATRIC" id="fig|28229.3.peg.1146"/>
<dbReference type="EC" id="3.6.1.66" evidence="10"/>
<dbReference type="InterPro" id="IPR002637">
    <property type="entry name" value="RdgB/HAM1"/>
</dbReference>
<evidence type="ECO:0000256" key="3">
    <source>
        <dbReference type="ARBA" id="ARBA00022723"/>
    </source>
</evidence>
<evidence type="ECO:0000256" key="8">
    <source>
        <dbReference type="ARBA" id="ARBA00051875"/>
    </source>
</evidence>
<dbReference type="Gene3D" id="3.90.950.10">
    <property type="match status" value="1"/>
</dbReference>
<keyword evidence="7 10" id="KW-0546">Nucleotide metabolism</keyword>
<dbReference type="GO" id="GO:0046872">
    <property type="term" value="F:metal ion binding"/>
    <property type="evidence" value="ECO:0007669"/>
    <property type="project" value="UniProtKB-KW"/>
</dbReference>
<comment type="similarity">
    <text evidence="1 10 11">Belongs to the HAM1 NTPase family.</text>
</comment>
<feature type="binding site" evidence="10">
    <location>
        <begin position="186"/>
        <end position="187"/>
    </location>
    <ligand>
        <name>substrate</name>
    </ligand>
</feature>
<keyword evidence="6 10" id="KW-0460">Magnesium</keyword>
<dbReference type="GO" id="GO:0036220">
    <property type="term" value="F:ITP diphosphatase activity"/>
    <property type="evidence" value="ECO:0007669"/>
    <property type="project" value="UniProtKB-UniRule"/>
</dbReference>
<evidence type="ECO:0000256" key="1">
    <source>
        <dbReference type="ARBA" id="ARBA00008023"/>
    </source>
</evidence>
<evidence type="ECO:0000256" key="7">
    <source>
        <dbReference type="ARBA" id="ARBA00023080"/>
    </source>
</evidence>
<evidence type="ECO:0000256" key="4">
    <source>
        <dbReference type="ARBA" id="ARBA00022741"/>
    </source>
</evidence>
<dbReference type="AlphaFoldDB" id="A0A099L290"/>
<dbReference type="PANTHER" id="PTHR11067">
    <property type="entry name" value="INOSINE TRIPHOSPHATE PYROPHOSPHATASE/HAM1 PROTEIN"/>
    <property type="match status" value="1"/>
</dbReference>
<organism evidence="12 13">
    <name type="scientific">Colwellia psychrerythraea</name>
    <name type="common">Vibrio psychroerythus</name>
    <dbReference type="NCBI Taxonomy" id="28229"/>
    <lineage>
        <taxon>Bacteria</taxon>
        <taxon>Pseudomonadati</taxon>
        <taxon>Pseudomonadota</taxon>
        <taxon>Gammaproteobacteria</taxon>
        <taxon>Alteromonadales</taxon>
        <taxon>Colwelliaceae</taxon>
        <taxon>Colwellia</taxon>
    </lineage>
</organism>
<keyword evidence="3 10" id="KW-0479">Metal-binding</keyword>
<comment type="catalytic activity">
    <reaction evidence="10">
        <text>ITP + H2O = IMP + diphosphate + H(+)</text>
        <dbReference type="Rhea" id="RHEA:29399"/>
        <dbReference type="ChEBI" id="CHEBI:15377"/>
        <dbReference type="ChEBI" id="CHEBI:15378"/>
        <dbReference type="ChEBI" id="CHEBI:33019"/>
        <dbReference type="ChEBI" id="CHEBI:58053"/>
        <dbReference type="ChEBI" id="CHEBI:61402"/>
        <dbReference type="EC" id="3.6.1.66"/>
    </reaction>
</comment>
<evidence type="ECO:0000256" key="6">
    <source>
        <dbReference type="ARBA" id="ARBA00022842"/>
    </source>
</evidence>
<dbReference type="GO" id="GO:0005829">
    <property type="term" value="C:cytosol"/>
    <property type="evidence" value="ECO:0007669"/>
    <property type="project" value="TreeGrafter"/>
</dbReference>
<dbReference type="CDD" id="cd00515">
    <property type="entry name" value="HAM1"/>
    <property type="match status" value="1"/>
</dbReference>
<dbReference type="GO" id="GO:0035870">
    <property type="term" value="F:dITP diphosphatase activity"/>
    <property type="evidence" value="ECO:0007669"/>
    <property type="project" value="UniProtKB-UniRule"/>
</dbReference>
<dbReference type="InterPro" id="IPR020922">
    <property type="entry name" value="dITP/XTP_pyrophosphatase"/>
</dbReference>
<keyword evidence="5 10" id="KW-0378">Hydrolase</keyword>
<protein>
    <recommendedName>
        <fullName evidence="10">dITP/XTP pyrophosphatase</fullName>
        <ecNumber evidence="10">3.6.1.66</ecNumber>
    </recommendedName>
    <alternativeName>
        <fullName evidence="10">Non-canonical purine NTP pyrophosphatase</fullName>
    </alternativeName>
    <alternativeName>
        <fullName evidence="10">Non-standard purine NTP pyrophosphatase</fullName>
    </alternativeName>
    <alternativeName>
        <fullName evidence="10">Nucleoside-triphosphate diphosphatase</fullName>
    </alternativeName>
    <alternativeName>
        <fullName evidence="10">Nucleoside-triphosphate pyrophosphatase</fullName>
        <shortName evidence="10">NTPase</shortName>
    </alternativeName>
</protein>
<feature type="binding site" evidence="10">
    <location>
        <begin position="8"/>
        <end position="13"/>
    </location>
    <ligand>
        <name>substrate</name>
    </ligand>
</feature>
<accession>A0A099L290</accession>
<dbReference type="Pfam" id="PF01725">
    <property type="entry name" value="Ham1p_like"/>
    <property type="match status" value="1"/>
</dbReference>
<dbReference type="GO" id="GO:0009117">
    <property type="term" value="P:nucleotide metabolic process"/>
    <property type="evidence" value="ECO:0007669"/>
    <property type="project" value="UniProtKB-KW"/>
</dbReference>
<comment type="function">
    <text evidence="10">Pyrophosphatase that catalyzes the hydrolysis of nucleoside triphosphates to their monophosphate derivatives, with a high preference for the non-canonical purine nucleotides XTP (xanthosine triphosphate), dITP (deoxyinosine triphosphate) and ITP. Seems to function as a house-cleaning enzyme that removes non-canonical purine nucleotides from the nucleotide pool, thus preventing their incorporation into DNA/RNA and avoiding chromosomal lesions.</text>
</comment>
<feature type="binding site" evidence="10">
    <location>
        <position position="69"/>
    </location>
    <ligand>
        <name>Mg(2+)</name>
        <dbReference type="ChEBI" id="CHEBI:18420"/>
    </ligand>
</feature>
<sequence>MSKVVLATGNQGKVKELSHLLSEQNIEIVPQSEFDVPEVAETGTTFVENAIIKARHAAKITGLPAIADDSGLEVDALNGAPGVYSARYAADITQGELTDDDNTNKLLAALANTPDEQRTARFHCVLVYMKHENDPTPLICHGVWQGTISRDKQGEQGFGYDPIFWQNDLQMSSAQLPREVKNKLSHRGQALAKLVEKLSKTSK</sequence>
<comment type="caution">
    <text evidence="12">The sequence shown here is derived from an EMBL/GenBank/DDBJ whole genome shotgun (WGS) entry which is preliminary data.</text>
</comment>